<name>A0ABW3GEP7_9PROT</name>
<dbReference type="InterPro" id="IPR009003">
    <property type="entry name" value="Peptidase_S1_PA"/>
</dbReference>
<dbReference type="EMBL" id="JBHTJW010000001">
    <property type="protein sequence ID" value="MFD0928200.1"/>
    <property type="molecule type" value="Genomic_DNA"/>
</dbReference>
<dbReference type="Gene3D" id="2.40.10.10">
    <property type="entry name" value="Trypsin-like serine proteases"/>
    <property type="match status" value="2"/>
</dbReference>
<dbReference type="Pfam" id="PF13365">
    <property type="entry name" value="Trypsin_2"/>
    <property type="match status" value="1"/>
</dbReference>
<dbReference type="InterPro" id="IPR008256">
    <property type="entry name" value="Peptidase_S1B"/>
</dbReference>
<reference evidence="10" key="1">
    <citation type="journal article" date="2019" name="Int. J. Syst. Evol. Microbiol.">
        <title>The Global Catalogue of Microorganisms (GCM) 10K type strain sequencing project: providing services to taxonomists for standard genome sequencing and annotation.</title>
        <authorList>
            <consortium name="The Broad Institute Genomics Platform"/>
            <consortium name="The Broad Institute Genome Sequencing Center for Infectious Disease"/>
            <person name="Wu L."/>
            <person name="Ma J."/>
        </authorList>
    </citation>
    <scope>NUCLEOTIDE SEQUENCE [LARGE SCALE GENOMIC DNA]</scope>
    <source>
        <strain evidence="10">CCUG 59685</strain>
    </source>
</reference>
<comment type="caution">
    <text evidence="9">The sequence shown here is derived from an EMBL/GenBank/DDBJ whole genome shotgun (WGS) entry which is preliminary data.</text>
</comment>
<keyword evidence="6 8" id="KW-0720">Serine protease</keyword>
<dbReference type="SUPFAM" id="SSF48452">
    <property type="entry name" value="TPR-like"/>
    <property type="match status" value="1"/>
</dbReference>
<evidence type="ECO:0000256" key="5">
    <source>
        <dbReference type="ARBA" id="ARBA00022801"/>
    </source>
</evidence>
<evidence type="ECO:0000256" key="7">
    <source>
        <dbReference type="PROSITE-ProRule" id="PRU00339"/>
    </source>
</evidence>
<feature type="repeat" description="TPR" evidence="7">
    <location>
        <begin position="249"/>
        <end position="282"/>
    </location>
</feature>
<keyword evidence="4" id="KW-0732">Signal</keyword>
<sequence>MLFSTSALVAHAELDHELVYRLKASVVKVHSMTQTGGHGVGSGVVVAPDTVATNCHVLANSSGVSVSKFGDSVSPVGMVADWKHDICLLKFQYLELPPVKLGTTAALHYGDAVFSIGFPGGPPKPQTIAGHVKALYPYDDSLIVRTDAAFIMGASGSPTFNQTGELVALSTFKSPGKQAYFYSVPVEWIQTLLGKQASNSIQADATPFWDLPLNERPFWMQVVIPYQNSDWPAVEQIARTWLSQQAEAAEAHFYLASALHGQGHLAAAQQAYLQATTLEPNYLEAWSGLALLAQQSAQPSLQAEAERHLQQLASQTQ</sequence>
<evidence type="ECO:0000256" key="8">
    <source>
        <dbReference type="RuleBase" id="RU004296"/>
    </source>
</evidence>
<dbReference type="SUPFAM" id="SSF50494">
    <property type="entry name" value="Trypsin-like serine proteases"/>
    <property type="match status" value="1"/>
</dbReference>
<comment type="similarity">
    <text evidence="2 8">Belongs to the peptidase S1B family.</text>
</comment>
<proteinExistence type="inferred from homology"/>
<evidence type="ECO:0000256" key="2">
    <source>
        <dbReference type="ARBA" id="ARBA00008764"/>
    </source>
</evidence>
<evidence type="ECO:0000313" key="9">
    <source>
        <dbReference type="EMBL" id="MFD0928200.1"/>
    </source>
</evidence>
<gene>
    <name evidence="9" type="ORF">ACFQ1T_00270</name>
</gene>
<dbReference type="RefSeq" id="WP_379073362.1">
    <property type="nucleotide sequence ID" value="NZ_JBHTJW010000001.1"/>
</dbReference>
<comment type="subcellular location">
    <subcellularLocation>
        <location evidence="1">Secreted</location>
    </subcellularLocation>
</comment>
<evidence type="ECO:0000256" key="4">
    <source>
        <dbReference type="ARBA" id="ARBA00022729"/>
    </source>
</evidence>
<dbReference type="EC" id="3.4.21.-" evidence="8"/>
<dbReference type="PROSITE" id="PS50005">
    <property type="entry name" value="TPR"/>
    <property type="match status" value="1"/>
</dbReference>
<keyword evidence="3 8" id="KW-0645">Protease</keyword>
<dbReference type="PANTHER" id="PTHR43019">
    <property type="entry name" value="SERINE ENDOPROTEASE DEGS"/>
    <property type="match status" value="1"/>
</dbReference>
<dbReference type="PANTHER" id="PTHR43019:SF23">
    <property type="entry name" value="PROTEASE DO-LIKE 5, CHLOROPLASTIC"/>
    <property type="match status" value="1"/>
</dbReference>
<protein>
    <recommendedName>
        <fullName evidence="8">Serine protease</fullName>
        <ecNumber evidence="8">3.4.21.-</ecNumber>
    </recommendedName>
</protein>
<keyword evidence="7" id="KW-0802">TPR repeat</keyword>
<evidence type="ECO:0000256" key="1">
    <source>
        <dbReference type="ARBA" id="ARBA00004613"/>
    </source>
</evidence>
<keyword evidence="10" id="KW-1185">Reference proteome</keyword>
<keyword evidence="5 8" id="KW-0378">Hydrolase</keyword>
<accession>A0ABW3GEP7</accession>
<dbReference type="InterPro" id="IPR043504">
    <property type="entry name" value="Peptidase_S1_PA_chymotrypsin"/>
</dbReference>
<organism evidence="9 10">
    <name type="scientific">Methylophilus glucosoxydans</name>
    <dbReference type="NCBI Taxonomy" id="752553"/>
    <lineage>
        <taxon>Bacteria</taxon>
        <taxon>Pseudomonadati</taxon>
        <taxon>Pseudomonadota</taxon>
        <taxon>Betaproteobacteria</taxon>
        <taxon>Nitrosomonadales</taxon>
        <taxon>Methylophilaceae</taxon>
        <taxon>Methylophilus</taxon>
    </lineage>
</organism>
<dbReference type="Gene3D" id="1.25.40.10">
    <property type="entry name" value="Tetratricopeptide repeat domain"/>
    <property type="match status" value="1"/>
</dbReference>
<evidence type="ECO:0000313" key="10">
    <source>
        <dbReference type="Proteomes" id="UP001597106"/>
    </source>
</evidence>
<dbReference type="InterPro" id="IPR019734">
    <property type="entry name" value="TPR_rpt"/>
</dbReference>
<evidence type="ECO:0000256" key="6">
    <source>
        <dbReference type="ARBA" id="ARBA00022825"/>
    </source>
</evidence>
<dbReference type="Proteomes" id="UP001597106">
    <property type="component" value="Unassembled WGS sequence"/>
</dbReference>
<dbReference type="PRINTS" id="PR00839">
    <property type="entry name" value="V8PROTEASE"/>
</dbReference>
<dbReference type="InterPro" id="IPR011990">
    <property type="entry name" value="TPR-like_helical_dom_sf"/>
</dbReference>
<evidence type="ECO:0000256" key="3">
    <source>
        <dbReference type="ARBA" id="ARBA00022670"/>
    </source>
</evidence>